<dbReference type="EMBL" id="JBANDX010000398">
    <property type="protein sequence ID" value="MEL0611492.1"/>
    <property type="molecule type" value="Genomic_DNA"/>
</dbReference>
<evidence type="ECO:0000313" key="3">
    <source>
        <dbReference type="Proteomes" id="UP001377160"/>
    </source>
</evidence>
<keyword evidence="2" id="KW-0067">ATP-binding</keyword>
<protein>
    <submittedName>
        <fullName evidence="2">Helicase-related protein</fullName>
    </submittedName>
</protein>
<proteinExistence type="predicted"/>
<dbReference type="Pfam" id="PF00271">
    <property type="entry name" value="Helicase_C"/>
    <property type="match status" value="1"/>
</dbReference>
<keyword evidence="2" id="KW-0347">Helicase</keyword>
<reference evidence="2 3" key="1">
    <citation type="submission" date="2024-02" db="EMBL/GenBank/DDBJ databases">
        <title>Bacteria isolated from the canopy kelp, Nereocystis luetkeana.</title>
        <authorList>
            <person name="Pfister C.A."/>
            <person name="Younker I.T."/>
            <person name="Light S.H."/>
        </authorList>
    </citation>
    <scope>NUCLEOTIDE SEQUENCE [LARGE SCALE GENOMIC DNA]</scope>
    <source>
        <strain evidence="2 3">TI.1.15</strain>
    </source>
</reference>
<comment type="caution">
    <text evidence="2">The sequence shown here is derived from an EMBL/GenBank/DDBJ whole genome shotgun (WGS) entry which is preliminary data.</text>
</comment>
<dbReference type="InterPro" id="IPR001650">
    <property type="entry name" value="Helicase_C-like"/>
</dbReference>
<feature type="non-terminal residue" evidence="2">
    <location>
        <position position="1"/>
    </location>
</feature>
<organism evidence="2 3">
    <name type="scientific">Vibrio echinoideorum</name>
    <dbReference type="NCBI Taxonomy" id="2100116"/>
    <lineage>
        <taxon>Bacteria</taxon>
        <taxon>Pseudomonadati</taxon>
        <taxon>Pseudomonadota</taxon>
        <taxon>Gammaproteobacteria</taxon>
        <taxon>Vibrionales</taxon>
        <taxon>Vibrionaceae</taxon>
        <taxon>Vibrio</taxon>
    </lineage>
</organism>
<keyword evidence="2" id="KW-0547">Nucleotide-binding</keyword>
<feature type="non-terminal residue" evidence="2">
    <location>
        <position position="68"/>
    </location>
</feature>
<gene>
    <name evidence="2" type="ORF">V8Z71_25005</name>
</gene>
<name>A0ABU9G209_9VIBR</name>
<evidence type="ECO:0000313" key="2">
    <source>
        <dbReference type="EMBL" id="MEL0611492.1"/>
    </source>
</evidence>
<accession>A0ABU9G209</accession>
<keyword evidence="2" id="KW-0378">Hydrolase</keyword>
<evidence type="ECO:0000259" key="1">
    <source>
        <dbReference type="Pfam" id="PF00271"/>
    </source>
</evidence>
<dbReference type="GO" id="GO:0004386">
    <property type="term" value="F:helicase activity"/>
    <property type="evidence" value="ECO:0007669"/>
    <property type="project" value="UniProtKB-KW"/>
</dbReference>
<dbReference type="InterPro" id="IPR027417">
    <property type="entry name" value="P-loop_NTPase"/>
</dbReference>
<dbReference type="SUPFAM" id="SSF52540">
    <property type="entry name" value="P-loop containing nucleoside triphosphate hydrolases"/>
    <property type="match status" value="1"/>
</dbReference>
<keyword evidence="3" id="KW-1185">Reference proteome</keyword>
<sequence>ILGLLPEGASSIVIGDTPTLERAQIISDFKERKIKYLVNVSVLTTGFDAPHVDIISILRPTESISLSL</sequence>
<dbReference type="Proteomes" id="UP001377160">
    <property type="component" value="Unassembled WGS sequence"/>
</dbReference>
<dbReference type="RefSeq" id="WP_341636291.1">
    <property type="nucleotide sequence ID" value="NZ_JBANDX010000398.1"/>
</dbReference>
<feature type="domain" description="Helicase C-terminal" evidence="1">
    <location>
        <begin position="12"/>
        <end position="64"/>
    </location>
</feature>
<dbReference type="Gene3D" id="3.40.50.300">
    <property type="entry name" value="P-loop containing nucleotide triphosphate hydrolases"/>
    <property type="match status" value="1"/>
</dbReference>